<organism evidence="5 6">
    <name type="scientific">Desulfotruncus arcticus DSM 17038</name>
    <dbReference type="NCBI Taxonomy" id="1121424"/>
    <lineage>
        <taxon>Bacteria</taxon>
        <taxon>Bacillati</taxon>
        <taxon>Bacillota</taxon>
        <taxon>Clostridia</taxon>
        <taxon>Eubacteriales</taxon>
        <taxon>Desulfallaceae</taxon>
        <taxon>Desulfotruncus</taxon>
    </lineage>
</organism>
<evidence type="ECO:0000256" key="4">
    <source>
        <dbReference type="ARBA" id="ARBA00069700"/>
    </source>
</evidence>
<dbReference type="SFLD" id="SFLDS00028">
    <property type="entry name" value="Proline_Racemase"/>
    <property type="match status" value="1"/>
</dbReference>
<evidence type="ECO:0000256" key="1">
    <source>
        <dbReference type="ARBA" id="ARBA00007529"/>
    </source>
</evidence>
<comment type="catalytic activity">
    <reaction evidence="2">
        <text>L-proline = D-proline</text>
        <dbReference type="Rhea" id="RHEA:10680"/>
        <dbReference type="ChEBI" id="CHEBI:57726"/>
        <dbReference type="ChEBI" id="CHEBI:60039"/>
        <dbReference type="EC" id="5.1.1.4"/>
    </reaction>
</comment>
<dbReference type="PIRSF" id="PIRSF029792">
    <property type="entry name" value="Pro_racemase"/>
    <property type="match status" value="1"/>
</dbReference>
<protein>
    <recommendedName>
        <fullName evidence="4">Proline racemase</fullName>
        <ecNumber evidence="3">5.1.1.4</ecNumber>
    </recommendedName>
</protein>
<evidence type="ECO:0000256" key="3">
    <source>
        <dbReference type="ARBA" id="ARBA00067038"/>
    </source>
</evidence>
<evidence type="ECO:0000256" key="2">
    <source>
        <dbReference type="ARBA" id="ARBA00052373"/>
    </source>
</evidence>
<sequence length="343" mass="37225">MHLMGWHTVKICRTFQTVDTHTGGEPTRTVVGGVPVIPGSTMQEKFIYMQTHHDWMRKVLSLEPRGNEVMSGAFLTPPCTPGTDIGVIYYETGGWLPMCGHDTIGVATALVETGMVEVQEPFTDIVLDTPNGVVKARVKVEDQSAKSVTFVNAPALVIGRDYYVDTPEFGRVTFDVAYGGNMYAILPAAALGLELVPGRSKEIVAKGVLLRNYINEQIQVRHPLLTFVDRVTHIEFSAPSDTPGVSARNAVIITSAAIDRSPCGTGTSAKMALLHAKGELKLNETFVHESLLGSIFTCRIIEETEIAGMRAIVPEISGRAFITGMSTFMIDPEDPLADGFELS</sequence>
<gene>
    <name evidence="5" type="ORF">SAMN05660649_01654</name>
</gene>
<dbReference type="PANTHER" id="PTHR33442:SF5">
    <property type="entry name" value="BIFUNCTIONAL TRANS-3-HYDROXY-L-PROLINE DEHYDRATASE_2-EPIMERASE"/>
    <property type="match status" value="1"/>
</dbReference>
<name>A0A1I2RWE8_9FIRM</name>
<dbReference type="Proteomes" id="UP000199337">
    <property type="component" value="Unassembled WGS sequence"/>
</dbReference>
<evidence type="ECO:0000313" key="6">
    <source>
        <dbReference type="Proteomes" id="UP000199337"/>
    </source>
</evidence>
<dbReference type="AlphaFoldDB" id="A0A1I2RWE8"/>
<dbReference type="EMBL" id="FOOX01000005">
    <property type="protein sequence ID" value="SFG44882.1"/>
    <property type="molecule type" value="Genomic_DNA"/>
</dbReference>
<dbReference type="STRING" id="341036.SAMN05660649_01654"/>
<proteinExistence type="inferred from homology"/>
<comment type="similarity">
    <text evidence="1">Belongs to the proline racemase family.</text>
</comment>
<dbReference type="SUPFAM" id="SSF54506">
    <property type="entry name" value="Diaminopimelate epimerase-like"/>
    <property type="match status" value="1"/>
</dbReference>
<dbReference type="EC" id="5.1.1.4" evidence="3"/>
<dbReference type="GO" id="GO:0018112">
    <property type="term" value="F:proline racemase activity"/>
    <property type="evidence" value="ECO:0007669"/>
    <property type="project" value="UniProtKB-EC"/>
</dbReference>
<keyword evidence="6" id="KW-1185">Reference proteome</keyword>
<dbReference type="InterPro" id="IPR008794">
    <property type="entry name" value="Pro_racemase_fam"/>
</dbReference>
<dbReference type="PANTHER" id="PTHR33442">
    <property type="entry name" value="TRANS-3-HYDROXY-L-PROLINE DEHYDRATASE"/>
    <property type="match status" value="1"/>
</dbReference>
<evidence type="ECO:0000313" key="5">
    <source>
        <dbReference type="EMBL" id="SFG44882.1"/>
    </source>
</evidence>
<accession>A0A1I2RWE8</accession>
<reference evidence="6" key="1">
    <citation type="submission" date="2016-10" db="EMBL/GenBank/DDBJ databases">
        <authorList>
            <person name="Varghese N."/>
            <person name="Submissions S."/>
        </authorList>
    </citation>
    <scope>NUCLEOTIDE SEQUENCE [LARGE SCALE GENOMIC DNA]</scope>
    <source>
        <strain evidence="6">DSM 17038</strain>
    </source>
</reference>
<dbReference type="FunFam" id="3.10.310.10:FF:000005">
    <property type="entry name" value="Proline racemase"/>
    <property type="match status" value="1"/>
</dbReference>
<dbReference type="GO" id="GO:0047580">
    <property type="term" value="F:4-hydroxyproline epimerase activity"/>
    <property type="evidence" value="ECO:0007669"/>
    <property type="project" value="TreeGrafter"/>
</dbReference>
<dbReference type="Gene3D" id="3.10.310.10">
    <property type="entry name" value="Diaminopimelate Epimerase, Chain A, domain 1"/>
    <property type="match status" value="2"/>
</dbReference>
<dbReference type="Pfam" id="PF05544">
    <property type="entry name" value="Pro_racemase"/>
    <property type="match status" value="1"/>
</dbReference>